<reference evidence="2 3" key="1">
    <citation type="journal article" date="2011" name="J. Bacteriol.">
        <title>Complete genome sequence of Burkholderia gladioli BSR3.</title>
        <authorList>
            <person name="Seo Y.S."/>
            <person name="Lim J."/>
            <person name="Choi B.S."/>
            <person name="Kim H."/>
            <person name="Goo E."/>
            <person name="Lee B."/>
            <person name="Lim J.S."/>
            <person name="Choi I.Y."/>
            <person name="Moon J.S."/>
            <person name="Kim J."/>
            <person name="Hwang I."/>
        </authorList>
    </citation>
    <scope>NUCLEOTIDE SEQUENCE [LARGE SCALE GENOMIC DNA]</scope>
    <source>
        <strain evidence="3">BSR3</strain>
    </source>
</reference>
<protein>
    <submittedName>
        <fullName evidence="2">Putative integral membrabe protein</fullName>
    </submittedName>
</protein>
<keyword evidence="1" id="KW-1133">Transmembrane helix</keyword>
<dbReference type="HOGENOM" id="CLU_1666095_0_0_4"/>
<evidence type="ECO:0000256" key="1">
    <source>
        <dbReference type="SAM" id="Phobius"/>
    </source>
</evidence>
<name>F2LSE9_BURGS</name>
<gene>
    <name evidence="2" type="ordered locus">bgla_3p0440</name>
</gene>
<feature type="transmembrane region" description="Helical" evidence="1">
    <location>
        <begin position="104"/>
        <end position="122"/>
    </location>
</feature>
<keyword evidence="1" id="KW-0472">Membrane</keyword>
<organism evidence="2 3">
    <name type="scientific">Burkholderia gladioli (strain BSR3)</name>
    <dbReference type="NCBI Taxonomy" id="999541"/>
    <lineage>
        <taxon>Bacteria</taxon>
        <taxon>Pseudomonadati</taxon>
        <taxon>Pseudomonadota</taxon>
        <taxon>Betaproteobacteria</taxon>
        <taxon>Burkholderiales</taxon>
        <taxon>Burkholderiaceae</taxon>
        <taxon>Burkholderia</taxon>
    </lineage>
</organism>
<accession>F2LSE9</accession>
<dbReference type="KEGG" id="bgd:bgla_3p0440"/>
<evidence type="ECO:0000313" key="2">
    <source>
        <dbReference type="EMBL" id="AEA65745.1"/>
    </source>
</evidence>
<dbReference type="RefSeq" id="WP_013691880.1">
    <property type="nucleotide sequence ID" value="NC_015378.1"/>
</dbReference>
<dbReference type="EMBL" id="CP002603">
    <property type="protein sequence ID" value="AEA65745.1"/>
    <property type="molecule type" value="Genomic_DNA"/>
</dbReference>
<evidence type="ECO:0000313" key="3">
    <source>
        <dbReference type="Proteomes" id="UP000008316"/>
    </source>
</evidence>
<dbReference type="AlphaFoldDB" id="F2LSE9"/>
<feature type="transmembrane region" description="Helical" evidence="1">
    <location>
        <begin position="128"/>
        <end position="152"/>
    </location>
</feature>
<proteinExistence type="predicted"/>
<keyword evidence="1" id="KW-0812">Transmembrane</keyword>
<dbReference type="Proteomes" id="UP000008316">
    <property type="component" value="Plasmid bgla_3p"/>
</dbReference>
<keyword evidence="3" id="KW-1185">Reference proteome</keyword>
<feature type="transmembrane region" description="Helical" evidence="1">
    <location>
        <begin position="12"/>
        <end position="30"/>
    </location>
</feature>
<feature type="transmembrane region" description="Helical" evidence="1">
    <location>
        <begin position="36"/>
        <end position="57"/>
    </location>
</feature>
<keyword evidence="2" id="KW-0614">Plasmid</keyword>
<sequence length="158" mass="18106">MKLRLDIHQYTAVLWLAFAWFFLVPAAHMAGNPHAAHVIGYVVLIMTFAIAACPLALRWGHFRTLFRWTDAISEAQRQALAQRNLLAFYRQGAEDGYVSRLLPYLWRILAVNGVLVIGASFLPSGSPFIALSWYPFMVMAYASSTVPWVYLFRRVLWR</sequence>
<geneLocation type="plasmid" evidence="2 3">
    <name>bgla_3p</name>
</geneLocation>